<evidence type="ECO:0000313" key="5">
    <source>
        <dbReference type="Proteomes" id="UP000016936"/>
    </source>
</evidence>
<keyword evidence="5" id="KW-1185">Reference proteome</keyword>
<dbReference type="EMBL" id="KB445584">
    <property type="protein sequence ID" value="EMD86733.1"/>
    <property type="molecule type" value="Genomic_DNA"/>
</dbReference>
<dbReference type="Gene3D" id="1.25.40.20">
    <property type="entry name" value="Ankyrin repeat-containing domain"/>
    <property type="match status" value="2"/>
</dbReference>
<keyword evidence="1" id="KW-0677">Repeat</keyword>
<accession>M2UFG2</accession>
<dbReference type="PRINTS" id="PR01415">
    <property type="entry name" value="ANKYRIN"/>
</dbReference>
<feature type="repeat" description="ANK" evidence="3">
    <location>
        <begin position="138"/>
        <end position="176"/>
    </location>
</feature>
<feature type="repeat" description="ANK" evidence="3">
    <location>
        <begin position="66"/>
        <end position="104"/>
    </location>
</feature>
<dbReference type="Proteomes" id="UP000016936">
    <property type="component" value="Unassembled WGS sequence"/>
</dbReference>
<dbReference type="SMART" id="SM00248">
    <property type="entry name" value="ANK"/>
    <property type="match status" value="9"/>
</dbReference>
<dbReference type="STRING" id="701091.M2UFG2"/>
<name>M2UFG2_COCH5</name>
<evidence type="ECO:0000256" key="3">
    <source>
        <dbReference type="PROSITE-ProRule" id="PRU00023"/>
    </source>
</evidence>
<reference evidence="4 5" key="1">
    <citation type="journal article" date="2012" name="PLoS Pathog.">
        <title>Diverse lifestyles and strategies of plant pathogenesis encoded in the genomes of eighteen Dothideomycetes fungi.</title>
        <authorList>
            <person name="Ohm R.A."/>
            <person name="Feau N."/>
            <person name="Henrissat B."/>
            <person name="Schoch C.L."/>
            <person name="Horwitz B.A."/>
            <person name="Barry K.W."/>
            <person name="Condon B.J."/>
            <person name="Copeland A.C."/>
            <person name="Dhillon B."/>
            <person name="Glaser F."/>
            <person name="Hesse C.N."/>
            <person name="Kosti I."/>
            <person name="LaButti K."/>
            <person name="Lindquist E.A."/>
            <person name="Lucas S."/>
            <person name="Salamov A.A."/>
            <person name="Bradshaw R.E."/>
            <person name="Ciuffetti L."/>
            <person name="Hamelin R.C."/>
            <person name="Kema G.H.J."/>
            <person name="Lawrence C."/>
            <person name="Scott J.A."/>
            <person name="Spatafora J.W."/>
            <person name="Turgeon B.G."/>
            <person name="de Wit P.J.G.M."/>
            <person name="Zhong S."/>
            <person name="Goodwin S.B."/>
            <person name="Grigoriev I.V."/>
        </authorList>
    </citation>
    <scope>NUCLEOTIDE SEQUENCE [LARGE SCALE GENOMIC DNA]</scope>
    <source>
        <strain evidence="5">C5 / ATCC 48332 / race O</strain>
    </source>
</reference>
<dbReference type="InterPro" id="IPR036770">
    <property type="entry name" value="Ankyrin_rpt-contain_sf"/>
</dbReference>
<dbReference type="InterPro" id="IPR002110">
    <property type="entry name" value="Ankyrin_rpt"/>
</dbReference>
<feature type="repeat" description="ANK" evidence="3">
    <location>
        <begin position="282"/>
        <end position="320"/>
    </location>
</feature>
<feature type="repeat" description="ANK" evidence="3">
    <location>
        <begin position="177"/>
        <end position="209"/>
    </location>
</feature>
<evidence type="ECO:0000313" key="4">
    <source>
        <dbReference type="EMBL" id="EMD86733.1"/>
    </source>
</evidence>
<dbReference type="eggNOG" id="KOG4177">
    <property type="taxonomic scope" value="Eukaryota"/>
</dbReference>
<evidence type="ECO:0000256" key="1">
    <source>
        <dbReference type="ARBA" id="ARBA00022737"/>
    </source>
</evidence>
<dbReference type="Pfam" id="PF12796">
    <property type="entry name" value="Ank_2"/>
    <property type="match status" value="3"/>
</dbReference>
<proteinExistence type="predicted"/>
<evidence type="ECO:0000256" key="2">
    <source>
        <dbReference type="ARBA" id="ARBA00023043"/>
    </source>
</evidence>
<feature type="repeat" description="ANK" evidence="3">
    <location>
        <begin position="105"/>
        <end position="137"/>
    </location>
</feature>
<dbReference type="PROSITE" id="PS50297">
    <property type="entry name" value="ANK_REP_REGION"/>
    <property type="match status" value="8"/>
</dbReference>
<feature type="repeat" description="ANK" evidence="3">
    <location>
        <begin position="321"/>
        <end position="349"/>
    </location>
</feature>
<dbReference type="AlphaFoldDB" id="M2UFG2"/>
<dbReference type="PROSITE" id="PS50088">
    <property type="entry name" value="ANK_REPEAT"/>
    <property type="match status" value="9"/>
</dbReference>
<feature type="repeat" description="ANK" evidence="3">
    <location>
        <begin position="210"/>
        <end position="248"/>
    </location>
</feature>
<organism evidence="4 5">
    <name type="scientific">Cochliobolus heterostrophus (strain C5 / ATCC 48332 / race O)</name>
    <name type="common">Southern corn leaf blight fungus</name>
    <name type="synonym">Bipolaris maydis</name>
    <dbReference type="NCBI Taxonomy" id="701091"/>
    <lineage>
        <taxon>Eukaryota</taxon>
        <taxon>Fungi</taxon>
        <taxon>Dikarya</taxon>
        <taxon>Ascomycota</taxon>
        <taxon>Pezizomycotina</taxon>
        <taxon>Dothideomycetes</taxon>
        <taxon>Pleosporomycetidae</taxon>
        <taxon>Pleosporales</taxon>
        <taxon>Pleosporineae</taxon>
        <taxon>Pleosporaceae</taxon>
        <taxon>Bipolaris</taxon>
    </lineage>
</organism>
<dbReference type="OMA" id="WRTPLYF"/>
<keyword evidence="2 3" id="KW-0040">ANK repeat</keyword>
<protein>
    <submittedName>
        <fullName evidence="4">Uncharacterized protein</fullName>
    </submittedName>
</protein>
<feature type="repeat" description="ANK" evidence="3">
    <location>
        <begin position="33"/>
        <end position="65"/>
    </location>
</feature>
<dbReference type="Pfam" id="PF13637">
    <property type="entry name" value="Ank_4"/>
    <property type="match status" value="1"/>
</dbReference>
<reference evidence="5" key="2">
    <citation type="journal article" date="2013" name="PLoS Genet.">
        <title>Comparative genome structure, secondary metabolite, and effector coding capacity across Cochliobolus pathogens.</title>
        <authorList>
            <person name="Condon B.J."/>
            <person name="Leng Y."/>
            <person name="Wu D."/>
            <person name="Bushley K.E."/>
            <person name="Ohm R.A."/>
            <person name="Otillar R."/>
            <person name="Martin J."/>
            <person name="Schackwitz W."/>
            <person name="Grimwood J."/>
            <person name="MohdZainudin N."/>
            <person name="Xue C."/>
            <person name="Wang R."/>
            <person name="Manning V.A."/>
            <person name="Dhillon B."/>
            <person name="Tu Z.J."/>
            <person name="Steffenson B.J."/>
            <person name="Salamov A."/>
            <person name="Sun H."/>
            <person name="Lowry S."/>
            <person name="LaButti K."/>
            <person name="Han J."/>
            <person name="Copeland A."/>
            <person name="Lindquist E."/>
            <person name="Barry K."/>
            <person name="Schmutz J."/>
            <person name="Baker S.E."/>
            <person name="Ciuffetti L.M."/>
            <person name="Grigoriev I.V."/>
            <person name="Zhong S."/>
            <person name="Turgeon B.G."/>
        </authorList>
    </citation>
    <scope>NUCLEOTIDE SEQUENCE [LARGE SCALE GENOMIC DNA]</scope>
    <source>
        <strain evidence="5">C5 / ATCC 48332 / race O</strain>
    </source>
</reference>
<dbReference type="PANTHER" id="PTHR24126:SF14">
    <property type="entry name" value="ANK_REP_REGION DOMAIN-CONTAINING PROTEIN"/>
    <property type="match status" value="1"/>
</dbReference>
<dbReference type="SUPFAM" id="SSF48403">
    <property type="entry name" value="Ankyrin repeat"/>
    <property type="match status" value="1"/>
</dbReference>
<dbReference type="HOGENOM" id="CLU_000134_48_9_1"/>
<gene>
    <name evidence="4" type="ORF">COCHEDRAFT_1055313</name>
</gene>
<feature type="non-terminal residue" evidence="4">
    <location>
        <position position="349"/>
    </location>
</feature>
<feature type="repeat" description="ANK" evidence="3">
    <location>
        <begin position="249"/>
        <end position="281"/>
    </location>
</feature>
<dbReference type="PANTHER" id="PTHR24126">
    <property type="entry name" value="ANKYRIN REPEAT, PH AND SEC7 DOMAIN CONTAINING PROTEIN SECG-RELATED"/>
    <property type="match status" value="1"/>
</dbReference>
<sequence length="349" mass="38542">MDTSRIEAVKKDRLEDVMELLNNGADVNSTDSRKRTPLYYAARGGSLELVKEILGRGAEVNKKCRYDMTALHAACQFKSSPPNDNIAVVKLLLAKKADIDARDDEWRTPLYFASEGGHLQLVEALLEEGAEVNKQCKKGMTVLHAACRFKSSPPNDNIAVVKLLLAKKADIDARDDEWRTPLYFASEGGHLQLVEALLEEGAEVNKQCKKGMTVLHAACRFKSSPPNDNIAVVKLLLAKKADIDARDDEWRTPLYFASEGGHLQLVEALLEEGAEVNKQCKKGMTVLHAACRFKSSPPNDNIAVVKLLLAKKADIDARDYQMRTPLYFASEGGHLQLVEALLEEGADVN</sequence>